<keyword evidence="3 8" id="KW-0812">Transmembrane</keyword>
<dbReference type="InterPro" id="IPR003439">
    <property type="entry name" value="ABC_transporter-like_ATP-bd"/>
</dbReference>
<dbReference type="GO" id="GO:0034040">
    <property type="term" value="F:ATPase-coupled lipid transmembrane transporter activity"/>
    <property type="evidence" value="ECO:0007669"/>
    <property type="project" value="TreeGrafter"/>
</dbReference>
<dbReference type="SUPFAM" id="SSF90123">
    <property type="entry name" value="ABC transporter transmembrane region"/>
    <property type="match status" value="1"/>
</dbReference>
<evidence type="ECO:0000313" key="10">
    <source>
        <dbReference type="EMBL" id="HJC85566.1"/>
    </source>
</evidence>
<keyword evidence="2" id="KW-0997">Cell inner membrane</keyword>
<evidence type="ECO:0000313" key="11">
    <source>
        <dbReference type="Proteomes" id="UP000823858"/>
    </source>
</evidence>
<evidence type="ECO:0000256" key="4">
    <source>
        <dbReference type="ARBA" id="ARBA00022967"/>
    </source>
</evidence>
<name>A0A9D2QFL6_9CORY</name>
<feature type="transmembrane region" description="Helical" evidence="8">
    <location>
        <begin position="12"/>
        <end position="43"/>
    </location>
</feature>
<dbReference type="Pfam" id="PF00005">
    <property type="entry name" value="ABC_tran"/>
    <property type="match status" value="1"/>
</dbReference>
<reference evidence="10" key="1">
    <citation type="journal article" date="2021" name="PeerJ">
        <title>Extensive microbial diversity within the chicken gut microbiome revealed by metagenomics and culture.</title>
        <authorList>
            <person name="Gilroy R."/>
            <person name="Ravi A."/>
            <person name="Getino M."/>
            <person name="Pursley I."/>
            <person name="Horton D.L."/>
            <person name="Alikhan N.F."/>
            <person name="Baker D."/>
            <person name="Gharbi K."/>
            <person name="Hall N."/>
            <person name="Watson M."/>
            <person name="Adriaenssens E.M."/>
            <person name="Foster-Nyarko E."/>
            <person name="Jarju S."/>
            <person name="Secka A."/>
            <person name="Antonio M."/>
            <person name="Oren A."/>
            <person name="Chaudhuri R.R."/>
            <person name="La Ragione R."/>
            <person name="Hildebrand F."/>
            <person name="Pallen M.J."/>
        </authorList>
    </citation>
    <scope>NUCLEOTIDE SEQUENCE</scope>
    <source>
        <strain evidence="10">ChiHjej13B12-4958</strain>
    </source>
</reference>
<dbReference type="Gene3D" id="1.20.1560.10">
    <property type="entry name" value="ABC transporter type 1, transmembrane domain"/>
    <property type="match status" value="1"/>
</dbReference>
<keyword evidence="2" id="KW-1003">Cell membrane</keyword>
<dbReference type="AlphaFoldDB" id="A0A9D2QFL6"/>
<evidence type="ECO:0000256" key="8">
    <source>
        <dbReference type="SAM" id="Phobius"/>
    </source>
</evidence>
<comment type="caution">
    <text evidence="10">The sequence shown here is derived from an EMBL/GenBank/DDBJ whole genome shotgun (WGS) entry which is preliminary data.</text>
</comment>
<dbReference type="PANTHER" id="PTHR24221:SF654">
    <property type="entry name" value="ATP-BINDING CASSETTE SUB-FAMILY B MEMBER 6"/>
    <property type="match status" value="1"/>
</dbReference>
<dbReference type="PROSITE" id="PS50929">
    <property type="entry name" value="ABC_TM1F"/>
    <property type="match status" value="1"/>
</dbReference>
<dbReference type="GO" id="GO:0016887">
    <property type="term" value="F:ATP hydrolysis activity"/>
    <property type="evidence" value="ECO:0007669"/>
    <property type="project" value="InterPro"/>
</dbReference>
<evidence type="ECO:0000256" key="3">
    <source>
        <dbReference type="ARBA" id="ARBA00022692"/>
    </source>
</evidence>
<dbReference type="GO" id="GO:0005524">
    <property type="term" value="F:ATP binding"/>
    <property type="evidence" value="ECO:0007669"/>
    <property type="project" value="UniProtKB-KW"/>
</dbReference>
<evidence type="ECO:0000256" key="1">
    <source>
        <dbReference type="ARBA" id="ARBA00004429"/>
    </source>
</evidence>
<dbReference type="InterPro" id="IPR036640">
    <property type="entry name" value="ABC1_TM_sf"/>
</dbReference>
<accession>A0A9D2QFL6</accession>
<keyword evidence="6 8" id="KW-0472">Membrane</keyword>
<keyword evidence="4" id="KW-1278">Translocase</keyword>
<dbReference type="GO" id="GO:0140359">
    <property type="term" value="F:ABC-type transporter activity"/>
    <property type="evidence" value="ECO:0007669"/>
    <property type="project" value="InterPro"/>
</dbReference>
<feature type="domain" description="ABC transmembrane type-1" evidence="9">
    <location>
        <begin position="1"/>
        <end position="61"/>
    </location>
</feature>
<dbReference type="Proteomes" id="UP000823858">
    <property type="component" value="Unassembled WGS sequence"/>
</dbReference>
<gene>
    <name evidence="10" type="ORF">H9751_08490</name>
</gene>
<dbReference type="PANTHER" id="PTHR24221">
    <property type="entry name" value="ATP-BINDING CASSETTE SUB-FAMILY B"/>
    <property type="match status" value="1"/>
</dbReference>
<evidence type="ECO:0000256" key="2">
    <source>
        <dbReference type="ARBA" id="ARBA00022519"/>
    </source>
</evidence>
<dbReference type="InterPro" id="IPR039421">
    <property type="entry name" value="Type_1_exporter"/>
</dbReference>
<keyword evidence="5 8" id="KW-1133">Transmembrane helix</keyword>
<protein>
    <submittedName>
        <fullName evidence="10">ABC transporter ATP-binding protein/permease</fullName>
    </submittedName>
</protein>
<keyword evidence="10" id="KW-0067">ATP-binding</keyword>
<dbReference type="InterPro" id="IPR011527">
    <property type="entry name" value="ABC1_TM_dom"/>
</dbReference>
<evidence type="ECO:0000259" key="9">
    <source>
        <dbReference type="PROSITE" id="PS50929"/>
    </source>
</evidence>
<proteinExistence type="inferred from homology"/>
<organism evidence="10 11">
    <name type="scientific">Candidatus Corynebacterium faecigallinarum</name>
    <dbReference type="NCBI Taxonomy" id="2838528"/>
    <lineage>
        <taxon>Bacteria</taxon>
        <taxon>Bacillati</taxon>
        <taxon>Actinomycetota</taxon>
        <taxon>Actinomycetes</taxon>
        <taxon>Mycobacteriales</taxon>
        <taxon>Corynebacteriaceae</taxon>
        <taxon>Corynebacterium</taxon>
    </lineage>
</organism>
<sequence>MFFGRLHFGEFLGLSVILLVGFFLIDAGISTVGVATSAMLLAIRLFGPVNQLRQVFDDLQSALTSLDRMVGVTLTPVADDSDDEVTTGAAAVENVTHRYAPDADPALVDVNFAAANGERVAVVGASGAGKTTLASIIAGIHRPTSGTVARPERTAVISQESHVFTGTLYENLTMAAPSASQEEVAEALDRVGASHIVDLLPDGPSTVLGSGGHELTAAQAQQVASRVISRMSMNSTPVRSATLRWMSWTAVSRAAVSSASRPGQASRAMWQPLCCG</sequence>
<dbReference type="Gene3D" id="3.40.50.300">
    <property type="entry name" value="P-loop containing nucleotide triphosphate hydrolases"/>
    <property type="match status" value="1"/>
</dbReference>
<evidence type="ECO:0000256" key="5">
    <source>
        <dbReference type="ARBA" id="ARBA00022989"/>
    </source>
</evidence>
<keyword evidence="10" id="KW-0547">Nucleotide-binding</keyword>
<comment type="subcellular location">
    <subcellularLocation>
        <location evidence="1">Cell inner membrane</location>
        <topology evidence="1">Multi-pass membrane protein</topology>
    </subcellularLocation>
</comment>
<evidence type="ECO:0000256" key="7">
    <source>
        <dbReference type="ARBA" id="ARBA00023455"/>
    </source>
</evidence>
<dbReference type="InterPro" id="IPR027417">
    <property type="entry name" value="P-loop_NTPase"/>
</dbReference>
<comment type="similarity">
    <text evidence="7">Belongs to the ABC transporter superfamily. Siderophore-Fe(3+) uptake transporter (SIUT) (TC 3.A.1.21) family.</text>
</comment>
<dbReference type="EMBL" id="DWVP01000020">
    <property type="protein sequence ID" value="HJC85566.1"/>
    <property type="molecule type" value="Genomic_DNA"/>
</dbReference>
<dbReference type="GO" id="GO:0005886">
    <property type="term" value="C:plasma membrane"/>
    <property type="evidence" value="ECO:0007669"/>
    <property type="project" value="UniProtKB-SubCell"/>
</dbReference>
<evidence type="ECO:0000256" key="6">
    <source>
        <dbReference type="ARBA" id="ARBA00023136"/>
    </source>
</evidence>
<dbReference type="SUPFAM" id="SSF52540">
    <property type="entry name" value="P-loop containing nucleoside triphosphate hydrolases"/>
    <property type="match status" value="1"/>
</dbReference>
<reference evidence="10" key="2">
    <citation type="submission" date="2021-04" db="EMBL/GenBank/DDBJ databases">
        <authorList>
            <person name="Gilroy R."/>
        </authorList>
    </citation>
    <scope>NUCLEOTIDE SEQUENCE</scope>
    <source>
        <strain evidence="10">ChiHjej13B12-4958</strain>
    </source>
</reference>